<feature type="compositionally biased region" description="Gly residues" evidence="8">
    <location>
        <begin position="14"/>
        <end position="25"/>
    </location>
</feature>
<dbReference type="GO" id="GO:0043565">
    <property type="term" value="F:sequence-specific DNA binding"/>
    <property type="evidence" value="ECO:0007669"/>
    <property type="project" value="TreeGrafter"/>
</dbReference>
<evidence type="ECO:0000259" key="9">
    <source>
        <dbReference type="PROSITE" id="PS50048"/>
    </source>
</evidence>
<dbReference type="CDD" id="cd00067">
    <property type="entry name" value="GAL4"/>
    <property type="match status" value="1"/>
</dbReference>
<dbReference type="Pfam" id="PF00172">
    <property type="entry name" value="Zn_clus"/>
    <property type="match status" value="1"/>
</dbReference>
<dbReference type="GO" id="GO:0008270">
    <property type="term" value="F:zinc ion binding"/>
    <property type="evidence" value="ECO:0007669"/>
    <property type="project" value="InterPro"/>
</dbReference>
<dbReference type="VEuPathDB" id="FungiDB:A1Q1_00687"/>
<organism evidence="10 11">
    <name type="scientific">Trichosporon asahii var. asahii (strain ATCC 90039 / CBS 2479 / JCM 2466 / KCTC 7840 / NBRC 103889/ NCYC 2677 / UAMH 7654)</name>
    <name type="common">Yeast</name>
    <dbReference type="NCBI Taxonomy" id="1186058"/>
    <lineage>
        <taxon>Eukaryota</taxon>
        <taxon>Fungi</taxon>
        <taxon>Dikarya</taxon>
        <taxon>Basidiomycota</taxon>
        <taxon>Agaricomycotina</taxon>
        <taxon>Tremellomycetes</taxon>
        <taxon>Trichosporonales</taxon>
        <taxon>Trichosporonaceae</taxon>
        <taxon>Trichosporon</taxon>
    </lineage>
</organism>
<feature type="compositionally biased region" description="Basic and acidic residues" evidence="8">
    <location>
        <begin position="406"/>
        <end position="418"/>
    </location>
</feature>
<feature type="region of interest" description="Disordered" evidence="8">
    <location>
        <begin position="123"/>
        <end position="197"/>
    </location>
</feature>
<evidence type="ECO:0000256" key="1">
    <source>
        <dbReference type="ARBA" id="ARBA00004123"/>
    </source>
</evidence>
<keyword evidence="3" id="KW-0862">Zinc</keyword>
<dbReference type="GO" id="GO:0005634">
    <property type="term" value="C:nucleus"/>
    <property type="evidence" value="ECO:0007669"/>
    <property type="project" value="UniProtKB-SubCell"/>
</dbReference>
<dbReference type="RefSeq" id="XP_014183901.1">
    <property type="nucleotide sequence ID" value="XM_014328426.1"/>
</dbReference>
<dbReference type="Gene3D" id="4.10.240.10">
    <property type="entry name" value="Zn(2)-C6 fungal-type DNA-binding domain"/>
    <property type="match status" value="1"/>
</dbReference>
<accession>J4ULR8</accession>
<dbReference type="EMBL" id="ALBS01000012">
    <property type="protein sequence ID" value="EJT52940.1"/>
    <property type="molecule type" value="Genomic_DNA"/>
</dbReference>
<dbReference type="GeneID" id="25984201"/>
<sequence>MPPLTTHYSEAGPSGTGGPGRGGGPHRAPLKRGDACLYCRKRRIRCSATKPSCHHCSKLKRECVYDTSKPVSRVRQLENKVAELEESLRAAHATIQAQAQAQAAAVGGAQVAGGMAIMPDPLGVPPSTSYSTGSSSLDHSTAALTPGSHMQPLGGGSLQYTPMGAHISQFPAQHVPSPSPHFGHPSPTPSLQPRRDNSFEQWDNLDQSYVSLDPERPSSGTTYGHGGHGHSVPRPATQAGYFTHQHHTQQPATMLQTPGGAGVQPSGASAVLSQTQVLPSSTPPRARSESAVPQVSTGEGYAPRVMPVPELGLAATPNPAAQQQQRAHQQQVQTPTYGSGAGTGTAPMQSFYAYPSEDPESNISSRASPSSTHWHSTPSSVQHHQHRTQGSRPSDQSLHGTTSWYEAHHQSRGARDQL</sequence>
<dbReference type="GO" id="GO:0045944">
    <property type="term" value="P:positive regulation of transcription by RNA polymerase II"/>
    <property type="evidence" value="ECO:0007669"/>
    <property type="project" value="TreeGrafter"/>
</dbReference>
<feature type="compositionally biased region" description="Low complexity" evidence="8">
    <location>
        <begin position="174"/>
        <end position="185"/>
    </location>
</feature>
<name>J4ULR8_TRIAS</name>
<comment type="subcellular location">
    <subcellularLocation>
        <location evidence="1">Nucleus</location>
    </subcellularLocation>
</comment>
<evidence type="ECO:0000256" key="7">
    <source>
        <dbReference type="ARBA" id="ARBA00023242"/>
    </source>
</evidence>
<dbReference type="PANTHER" id="PTHR47782">
    <property type="entry name" value="ZN(II)2CYS6 TRANSCRIPTION FACTOR (EUROFUNG)-RELATED"/>
    <property type="match status" value="1"/>
</dbReference>
<feature type="compositionally biased region" description="Low complexity" evidence="8">
    <location>
        <begin position="314"/>
        <end position="336"/>
    </location>
</feature>
<dbReference type="InterPro" id="IPR036864">
    <property type="entry name" value="Zn2-C6_fun-type_DNA-bd_sf"/>
</dbReference>
<evidence type="ECO:0000256" key="3">
    <source>
        <dbReference type="ARBA" id="ARBA00022833"/>
    </source>
</evidence>
<dbReference type="HOGENOM" id="CLU_657539_0_0_1"/>
<gene>
    <name evidence="10" type="ORF">A1Q1_00687</name>
</gene>
<dbReference type="OrthoDB" id="39175at2759"/>
<feature type="region of interest" description="Disordered" evidence="8">
    <location>
        <begin position="1"/>
        <end position="28"/>
    </location>
</feature>
<keyword evidence="5" id="KW-0238">DNA-binding</keyword>
<dbReference type="InterPro" id="IPR052202">
    <property type="entry name" value="Yeast_MetPath_Reg"/>
</dbReference>
<keyword evidence="6" id="KW-0804">Transcription</keyword>
<comment type="caution">
    <text evidence="10">The sequence shown here is derived from an EMBL/GenBank/DDBJ whole genome shotgun (WGS) entry which is preliminary data.</text>
</comment>
<evidence type="ECO:0000313" key="11">
    <source>
        <dbReference type="Proteomes" id="UP000002748"/>
    </source>
</evidence>
<dbReference type="SMART" id="SM00066">
    <property type="entry name" value="GAL4"/>
    <property type="match status" value="1"/>
</dbReference>
<feature type="compositionally biased region" description="Polar residues" evidence="8">
    <location>
        <begin position="390"/>
        <end position="404"/>
    </location>
</feature>
<dbReference type="PANTHER" id="PTHR47782:SF1">
    <property type="entry name" value="PYRIMIDINE PATHWAY REGULATORY PROTEIN 1"/>
    <property type="match status" value="1"/>
</dbReference>
<feature type="compositionally biased region" description="Low complexity" evidence="8">
    <location>
        <begin position="368"/>
        <end position="380"/>
    </location>
</feature>
<protein>
    <recommendedName>
        <fullName evidence="9">Zn(2)-C6 fungal-type domain-containing protein</fullName>
    </recommendedName>
</protein>
<feature type="region of interest" description="Disordered" evidence="8">
    <location>
        <begin position="210"/>
        <end position="418"/>
    </location>
</feature>
<keyword evidence="4" id="KW-0805">Transcription regulation</keyword>
<dbReference type="KEGG" id="tasa:A1Q1_00687"/>
<dbReference type="SUPFAM" id="SSF57701">
    <property type="entry name" value="Zn2/Cys6 DNA-binding domain"/>
    <property type="match status" value="1"/>
</dbReference>
<evidence type="ECO:0000256" key="8">
    <source>
        <dbReference type="SAM" id="MobiDB-lite"/>
    </source>
</evidence>
<reference evidence="10 11" key="1">
    <citation type="journal article" date="2012" name="Eukaryot. Cell">
        <title>Draft genome sequence of CBS 2479, the standard type strain of Trichosporon asahii.</title>
        <authorList>
            <person name="Yang R.Y."/>
            <person name="Li H.T."/>
            <person name="Zhu H."/>
            <person name="Zhou G.P."/>
            <person name="Wang M."/>
            <person name="Wang L."/>
        </authorList>
    </citation>
    <scope>NUCLEOTIDE SEQUENCE [LARGE SCALE GENOMIC DNA]</scope>
    <source>
        <strain evidence="11">ATCC 90039 / CBS 2479 / JCM 2466 / KCTC 7840 / NCYC 2677 / UAMH 7654</strain>
    </source>
</reference>
<keyword evidence="2" id="KW-0479">Metal-binding</keyword>
<evidence type="ECO:0000313" key="10">
    <source>
        <dbReference type="EMBL" id="EJT52940.1"/>
    </source>
</evidence>
<dbReference type="InterPro" id="IPR001138">
    <property type="entry name" value="Zn2Cys6_DnaBD"/>
</dbReference>
<evidence type="ECO:0000256" key="4">
    <source>
        <dbReference type="ARBA" id="ARBA00023015"/>
    </source>
</evidence>
<evidence type="ECO:0000256" key="5">
    <source>
        <dbReference type="ARBA" id="ARBA00023125"/>
    </source>
</evidence>
<dbReference type="PROSITE" id="PS50048">
    <property type="entry name" value="ZN2_CY6_FUNGAL_2"/>
    <property type="match status" value="1"/>
</dbReference>
<keyword evidence="7" id="KW-0539">Nucleus</keyword>
<feature type="compositionally biased region" description="Low complexity" evidence="8">
    <location>
        <begin position="127"/>
        <end position="141"/>
    </location>
</feature>
<proteinExistence type="predicted"/>
<dbReference type="GO" id="GO:0000981">
    <property type="term" value="F:DNA-binding transcription factor activity, RNA polymerase II-specific"/>
    <property type="evidence" value="ECO:0007669"/>
    <property type="project" value="InterPro"/>
</dbReference>
<dbReference type="Proteomes" id="UP000002748">
    <property type="component" value="Unassembled WGS sequence"/>
</dbReference>
<feature type="compositionally biased region" description="Polar residues" evidence="8">
    <location>
        <begin position="271"/>
        <end position="280"/>
    </location>
</feature>
<evidence type="ECO:0000256" key="6">
    <source>
        <dbReference type="ARBA" id="ARBA00023163"/>
    </source>
</evidence>
<dbReference type="PROSITE" id="PS00463">
    <property type="entry name" value="ZN2_CY6_FUNGAL_1"/>
    <property type="match status" value="1"/>
</dbReference>
<dbReference type="AlphaFoldDB" id="J4ULR8"/>
<feature type="domain" description="Zn(2)-C6 fungal-type" evidence="9">
    <location>
        <begin position="35"/>
        <end position="65"/>
    </location>
</feature>
<evidence type="ECO:0000256" key="2">
    <source>
        <dbReference type="ARBA" id="ARBA00022723"/>
    </source>
</evidence>